<sequence length="288" mass="33549">MICMRYCGRDFTEEELKCVREIIGEDPERTRAEISRRFCRALDWYKPDGGLKEMSCRVALLRMEKDGLIKLPPPRTRNGNGKPYTRRTPAAEPKLPIVLYSDSFAELKLDLVSTSKESALWNEYIDRYHYLGYKPLPGAQLRYMVRFQNEELACLGFGACAWKVAPRDQYVGWTHDQRKSKLHLVVGNARFLILPWVQSRNLASITLSLVIKRLPDDWQMRYGYRPVLLETFVECDRYRGTCYKAANWIHVGVTQGRGKLDVKNLYALPKKDILLYPLTKNFRQILCS</sequence>
<dbReference type="AlphaFoldDB" id="A0A0F9KZA4"/>
<dbReference type="EMBL" id="LAZR01007073">
    <property type="protein sequence ID" value="KKM87649.1"/>
    <property type="molecule type" value="Genomic_DNA"/>
</dbReference>
<proteinExistence type="predicted"/>
<comment type="caution">
    <text evidence="1">The sequence shown here is derived from an EMBL/GenBank/DDBJ whole genome shotgun (WGS) entry which is preliminary data.</text>
</comment>
<evidence type="ECO:0000313" key="1">
    <source>
        <dbReference type="EMBL" id="KKM87649.1"/>
    </source>
</evidence>
<reference evidence="1" key="1">
    <citation type="journal article" date="2015" name="Nature">
        <title>Complex archaea that bridge the gap between prokaryotes and eukaryotes.</title>
        <authorList>
            <person name="Spang A."/>
            <person name="Saw J.H."/>
            <person name="Jorgensen S.L."/>
            <person name="Zaremba-Niedzwiedzka K."/>
            <person name="Martijn J."/>
            <person name="Lind A.E."/>
            <person name="van Eijk R."/>
            <person name="Schleper C."/>
            <person name="Guy L."/>
            <person name="Ettema T.J."/>
        </authorList>
    </citation>
    <scope>NUCLEOTIDE SEQUENCE</scope>
</reference>
<dbReference type="Pfam" id="PF14236">
    <property type="entry name" value="DruA"/>
    <property type="match status" value="1"/>
</dbReference>
<accession>A0A0F9KZA4</accession>
<dbReference type="InterPro" id="IPR025639">
    <property type="entry name" value="DruA"/>
</dbReference>
<protein>
    <submittedName>
        <fullName evidence="1">Uncharacterized protein</fullName>
    </submittedName>
</protein>
<organism evidence="1">
    <name type="scientific">marine sediment metagenome</name>
    <dbReference type="NCBI Taxonomy" id="412755"/>
    <lineage>
        <taxon>unclassified sequences</taxon>
        <taxon>metagenomes</taxon>
        <taxon>ecological metagenomes</taxon>
    </lineage>
</organism>
<name>A0A0F9KZA4_9ZZZZ</name>
<gene>
    <name evidence="1" type="ORF">LCGC14_1266750</name>
</gene>